<keyword evidence="3" id="KW-0514">Muscle protein</keyword>
<comment type="function">
    <text evidence="1">Troponin I is the inhibitory subunit of troponin, the thin filament regulatory complex which confers calcium-sensitivity to striated muscle actomyosin ATPase activity.</text>
</comment>
<protein>
    <submittedName>
        <fullName evidence="5">Troponin I, fast skeletal muscle Troponin I, fast-twitch isoform</fullName>
    </submittedName>
</protein>
<sequence>MGDEHKLSARRKHTLKSSMLVVANNLLEAEANVKAGEREKFLAEKHPPLELPRSKEELEELCQKLHEQIDISEDERYSLEFKLNMVLREVRDLNIKIVDLRGKFKRPRLKKVRMSADAMLKALLGSKHTVNMDLRANLKQVKKEVKEEDKQLRDVGDWRKNIEDKSDRKKMFDS</sequence>
<dbReference type="InterPro" id="IPR001978">
    <property type="entry name" value="Troponin"/>
</dbReference>
<evidence type="ECO:0000313" key="5">
    <source>
        <dbReference type="EMBL" id="KAE8296685.1"/>
    </source>
</evidence>
<evidence type="ECO:0000256" key="3">
    <source>
        <dbReference type="ARBA" id="ARBA00023179"/>
    </source>
</evidence>
<proteinExistence type="inferred from homology"/>
<dbReference type="InterPro" id="IPR038077">
    <property type="entry name" value="Troponin_sf"/>
</dbReference>
<evidence type="ECO:0000256" key="2">
    <source>
        <dbReference type="ARBA" id="ARBA00009930"/>
    </source>
</evidence>
<dbReference type="AlphaFoldDB" id="A0A6G0IYT4"/>
<comment type="caution">
    <text evidence="5">The sequence shown here is derived from an EMBL/GenBank/DDBJ whole genome shotgun (WGS) entry which is preliminary data.</text>
</comment>
<dbReference type="InterPro" id="IPR050875">
    <property type="entry name" value="Troponin_I"/>
</dbReference>
<dbReference type="SMR" id="A0A6G0IYT4"/>
<organism evidence="5 6">
    <name type="scientific">Larimichthys crocea</name>
    <name type="common">Large yellow croaker</name>
    <name type="synonym">Pseudosciaena crocea</name>
    <dbReference type="NCBI Taxonomy" id="215358"/>
    <lineage>
        <taxon>Eukaryota</taxon>
        <taxon>Metazoa</taxon>
        <taxon>Chordata</taxon>
        <taxon>Craniata</taxon>
        <taxon>Vertebrata</taxon>
        <taxon>Euteleostomi</taxon>
        <taxon>Actinopterygii</taxon>
        <taxon>Neopterygii</taxon>
        <taxon>Teleostei</taxon>
        <taxon>Neoteleostei</taxon>
        <taxon>Acanthomorphata</taxon>
        <taxon>Eupercaria</taxon>
        <taxon>Sciaenidae</taxon>
        <taxon>Larimichthys</taxon>
    </lineage>
</organism>
<evidence type="ECO:0000256" key="4">
    <source>
        <dbReference type="ARBA" id="ARBA00023203"/>
    </source>
</evidence>
<name>A0A6G0IYT4_LARCR</name>
<evidence type="ECO:0000313" key="6">
    <source>
        <dbReference type="Proteomes" id="UP000424527"/>
    </source>
</evidence>
<dbReference type="Proteomes" id="UP000424527">
    <property type="component" value="Unassembled WGS sequence"/>
</dbReference>
<dbReference type="Gene3D" id="1.20.5.350">
    <property type="match status" value="1"/>
</dbReference>
<keyword evidence="4" id="KW-0009">Actin-binding</keyword>
<dbReference type="PANTHER" id="PTHR13738">
    <property type="entry name" value="TROPONIN I"/>
    <property type="match status" value="1"/>
</dbReference>
<dbReference type="OrthoDB" id="371899at2759"/>
<gene>
    <name evidence="5" type="ORF">D5F01_LYC05446</name>
</gene>
<evidence type="ECO:0000256" key="1">
    <source>
        <dbReference type="ARBA" id="ARBA00001988"/>
    </source>
</evidence>
<dbReference type="EMBL" id="REGW02000005">
    <property type="protein sequence ID" value="KAE8296685.1"/>
    <property type="molecule type" value="Genomic_DNA"/>
</dbReference>
<comment type="similarity">
    <text evidence="2">Belongs to the troponin I family.</text>
</comment>
<dbReference type="PANTHER" id="PTHR13738:SF13">
    <property type="entry name" value="TROPONIN"/>
    <property type="match status" value="1"/>
</dbReference>
<reference evidence="5 6" key="1">
    <citation type="submission" date="2019-07" db="EMBL/GenBank/DDBJ databases">
        <title>Chromosome genome assembly for large yellow croaker.</title>
        <authorList>
            <person name="Xiao S."/>
        </authorList>
    </citation>
    <scope>NUCLEOTIDE SEQUENCE [LARGE SCALE GENOMIC DNA]</scope>
    <source>
        <strain evidence="5">JMULYC20181020</strain>
        <tissue evidence="5">Muscle</tissue>
    </source>
</reference>
<dbReference type="GO" id="GO:0003009">
    <property type="term" value="P:skeletal muscle contraction"/>
    <property type="evidence" value="ECO:0007669"/>
    <property type="project" value="TreeGrafter"/>
</dbReference>
<dbReference type="Pfam" id="PF00992">
    <property type="entry name" value="Troponin"/>
    <property type="match status" value="1"/>
</dbReference>
<dbReference type="GO" id="GO:0003779">
    <property type="term" value="F:actin binding"/>
    <property type="evidence" value="ECO:0007669"/>
    <property type="project" value="UniProtKB-KW"/>
</dbReference>
<dbReference type="KEGG" id="lco:104930618"/>
<accession>A0A6G0IYT4</accession>
<dbReference type="GO" id="GO:0005861">
    <property type="term" value="C:troponin complex"/>
    <property type="evidence" value="ECO:0007669"/>
    <property type="project" value="InterPro"/>
</dbReference>
<dbReference type="GO" id="GO:0060048">
    <property type="term" value="P:cardiac muscle contraction"/>
    <property type="evidence" value="ECO:0007669"/>
    <property type="project" value="TreeGrafter"/>
</dbReference>
<keyword evidence="6" id="KW-1185">Reference proteome</keyword>
<dbReference type="Gene3D" id="6.10.250.180">
    <property type="match status" value="1"/>
</dbReference>
<dbReference type="SUPFAM" id="SSF90250">
    <property type="entry name" value="Troponin coil-coiled subunits"/>
    <property type="match status" value="1"/>
</dbReference>